<dbReference type="InterPro" id="IPR037923">
    <property type="entry name" value="HTH-like"/>
</dbReference>
<dbReference type="GO" id="GO:0043565">
    <property type="term" value="F:sequence-specific DNA binding"/>
    <property type="evidence" value="ECO:0007669"/>
    <property type="project" value="InterPro"/>
</dbReference>
<name>A0A1I4ZMV3_9FLAO</name>
<evidence type="ECO:0000259" key="4">
    <source>
        <dbReference type="PROSITE" id="PS01124"/>
    </source>
</evidence>
<dbReference type="EMBL" id="FOVI01000006">
    <property type="protein sequence ID" value="SFN51585.1"/>
    <property type="molecule type" value="Genomic_DNA"/>
</dbReference>
<dbReference type="Pfam" id="PF12833">
    <property type="entry name" value="HTH_18"/>
    <property type="match status" value="1"/>
</dbReference>
<dbReference type="OrthoDB" id="1096411at2"/>
<dbReference type="SMART" id="SM00342">
    <property type="entry name" value="HTH_ARAC"/>
    <property type="match status" value="1"/>
</dbReference>
<keyword evidence="6" id="KW-1185">Reference proteome</keyword>
<dbReference type="PANTHER" id="PTHR43280:SF32">
    <property type="entry name" value="TRANSCRIPTIONAL REGULATORY PROTEIN"/>
    <property type="match status" value="1"/>
</dbReference>
<dbReference type="InterPro" id="IPR009057">
    <property type="entry name" value="Homeodomain-like_sf"/>
</dbReference>
<keyword evidence="1" id="KW-0805">Transcription regulation</keyword>
<organism evidence="5 6">
    <name type="scientific">Paenimyroides ummariense</name>
    <dbReference type="NCBI Taxonomy" id="913024"/>
    <lineage>
        <taxon>Bacteria</taxon>
        <taxon>Pseudomonadati</taxon>
        <taxon>Bacteroidota</taxon>
        <taxon>Flavobacteriia</taxon>
        <taxon>Flavobacteriales</taxon>
        <taxon>Flavobacteriaceae</taxon>
        <taxon>Paenimyroides</taxon>
    </lineage>
</organism>
<dbReference type="InterPro" id="IPR020449">
    <property type="entry name" value="Tscrpt_reg_AraC-type_HTH"/>
</dbReference>
<dbReference type="Gene3D" id="1.10.10.60">
    <property type="entry name" value="Homeodomain-like"/>
    <property type="match status" value="1"/>
</dbReference>
<dbReference type="SUPFAM" id="SSF51215">
    <property type="entry name" value="Regulatory protein AraC"/>
    <property type="match status" value="1"/>
</dbReference>
<dbReference type="STRING" id="913024.SAMN05421741_106136"/>
<dbReference type="GO" id="GO:0003700">
    <property type="term" value="F:DNA-binding transcription factor activity"/>
    <property type="evidence" value="ECO:0007669"/>
    <property type="project" value="InterPro"/>
</dbReference>
<dbReference type="SUPFAM" id="SSF46689">
    <property type="entry name" value="Homeodomain-like"/>
    <property type="match status" value="1"/>
</dbReference>
<dbReference type="AlphaFoldDB" id="A0A1I4ZMV3"/>
<sequence length="272" mass="31642">MNQFPIYKFNEEDIQNNLVRVVQLEESSGYIFDTFHTHEYNEMLIFISGGGTHNINFKIHEICDYSIHLLAANDLHWVERAHTSNGFAVMYKDQLLHKLRILNQGIDFFDLFGNSNVINLNKQDKKSYEFIFDEIGRNRQNADYLLQLVAALIVRIASTHFELLNTKCTSDPLIHKIGDLIETNYKKHLTLVHYAGLLNIEPRTLQNRVNKISGKTIKELQNDRLLKEAKRLICISGLSISEIAFELGFNDTAYFSNWFKKHTNIIPSEYKM</sequence>
<protein>
    <submittedName>
        <fullName evidence="5">AraC-type DNA-binding protein</fullName>
    </submittedName>
</protein>
<evidence type="ECO:0000313" key="6">
    <source>
        <dbReference type="Proteomes" id="UP000199036"/>
    </source>
</evidence>
<dbReference type="RefSeq" id="WP_091520992.1">
    <property type="nucleotide sequence ID" value="NZ_FOVI01000006.1"/>
</dbReference>
<evidence type="ECO:0000256" key="2">
    <source>
        <dbReference type="ARBA" id="ARBA00023125"/>
    </source>
</evidence>
<feature type="domain" description="HTH araC/xylS-type" evidence="4">
    <location>
        <begin position="175"/>
        <end position="272"/>
    </location>
</feature>
<dbReference type="PANTHER" id="PTHR43280">
    <property type="entry name" value="ARAC-FAMILY TRANSCRIPTIONAL REGULATOR"/>
    <property type="match status" value="1"/>
</dbReference>
<evidence type="ECO:0000313" key="5">
    <source>
        <dbReference type="EMBL" id="SFN51585.1"/>
    </source>
</evidence>
<dbReference type="PROSITE" id="PS01124">
    <property type="entry name" value="HTH_ARAC_FAMILY_2"/>
    <property type="match status" value="1"/>
</dbReference>
<proteinExistence type="predicted"/>
<dbReference type="Proteomes" id="UP000199036">
    <property type="component" value="Unassembled WGS sequence"/>
</dbReference>
<keyword evidence="3" id="KW-0804">Transcription</keyword>
<evidence type="ECO:0000256" key="1">
    <source>
        <dbReference type="ARBA" id="ARBA00023015"/>
    </source>
</evidence>
<dbReference type="PRINTS" id="PR00032">
    <property type="entry name" value="HTHARAC"/>
</dbReference>
<gene>
    <name evidence="5" type="ORF">SAMN05421741_106136</name>
</gene>
<keyword evidence="2 5" id="KW-0238">DNA-binding</keyword>
<reference evidence="6" key="1">
    <citation type="submission" date="2016-10" db="EMBL/GenBank/DDBJ databases">
        <authorList>
            <person name="Varghese N."/>
            <person name="Submissions S."/>
        </authorList>
    </citation>
    <scope>NUCLEOTIDE SEQUENCE [LARGE SCALE GENOMIC DNA]</scope>
    <source>
        <strain evidence="6">DS-12</strain>
    </source>
</reference>
<dbReference type="InterPro" id="IPR018060">
    <property type="entry name" value="HTH_AraC"/>
</dbReference>
<evidence type="ECO:0000256" key="3">
    <source>
        <dbReference type="ARBA" id="ARBA00023163"/>
    </source>
</evidence>
<accession>A0A1I4ZMV3</accession>